<keyword evidence="1" id="KW-0732">Signal</keyword>
<feature type="signal peptide" evidence="1">
    <location>
        <begin position="1"/>
        <end position="21"/>
    </location>
</feature>
<gene>
    <name evidence="2" type="ORF">PG997_015386</name>
</gene>
<dbReference type="GeneID" id="92052760"/>
<dbReference type="Proteomes" id="UP001433268">
    <property type="component" value="Unassembled WGS sequence"/>
</dbReference>
<name>A0ABR1UQG7_9PEZI</name>
<evidence type="ECO:0000313" key="3">
    <source>
        <dbReference type="Proteomes" id="UP001433268"/>
    </source>
</evidence>
<sequence>MKPSTAWALLGLLRAMPAAAAAEGDDCPEGQRVTLSPGYTVEYRRGRYREGDVHQGINSHAECMKLCQVSARPVCSFHEPTKKCIVGTQCGKDIVREGVCYMEERQACLTEKLACQSEKQACTKREGDLQAEHAACQAQKGTLQAEGSGCLARESVLKSSNSACLAQKETLQAQTNTCNTQRTAAQNANTACQTSLQQCNARAGAAASSLHATRPPPAECGRKGWGQGWYNVLSGMKMGDCRKRCQAEAQCVAYSDDVFSDWGNCYLYNKQLSTLNVTPYAYWGTYAKNCA</sequence>
<feature type="chain" id="PRO_5045830473" description="Apple domain-containing protein" evidence="1">
    <location>
        <begin position="22"/>
        <end position="291"/>
    </location>
</feature>
<dbReference type="RefSeq" id="XP_066660585.1">
    <property type="nucleotide sequence ID" value="XM_066819700.1"/>
</dbReference>
<dbReference type="EMBL" id="JAQQWN010000011">
    <property type="protein sequence ID" value="KAK8061165.1"/>
    <property type="molecule type" value="Genomic_DNA"/>
</dbReference>
<evidence type="ECO:0000256" key="1">
    <source>
        <dbReference type="SAM" id="SignalP"/>
    </source>
</evidence>
<evidence type="ECO:0008006" key="4">
    <source>
        <dbReference type="Google" id="ProtNLM"/>
    </source>
</evidence>
<keyword evidence="3" id="KW-1185">Reference proteome</keyword>
<accession>A0ABR1UQG7</accession>
<evidence type="ECO:0000313" key="2">
    <source>
        <dbReference type="EMBL" id="KAK8061165.1"/>
    </source>
</evidence>
<reference evidence="2 3" key="1">
    <citation type="submission" date="2023-01" db="EMBL/GenBank/DDBJ databases">
        <title>Analysis of 21 Apiospora genomes using comparative genomics revels a genus with tremendous synthesis potential of carbohydrate active enzymes and secondary metabolites.</title>
        <authorList>
            <person name="Sorensen T."/>
        </authorList>
    </citation>
    <scope>NUCLEOTIDE SEQUENCE [LARGE SCALE GENOMIC DNA]</scope>
    <source>
        <strain evidence="2 3">CBS 114990</strain>
    </source>
</reference>
<organism evidence="2 3">
    <name type="scientific">Apiospora hydei</name>
    <dbReference type="NCBI Taxonomy" id="1337664"/>
    <lineage>
        <taxon>Eukaryota</taxon>
        <taxon>Fungi</taxon>
        <taxon>Dikarya</taxon>
        <taxon>Ascomycota</taxon>
        <taxon>Pezizomycotina</taxon>
        <taxon>Sordariomycetes</taxon>
        <taxon>Xylariomycetidae</taxon>
        <taxon>Amphisphaeriales</taxon>
        <taxon>Apiosporaceae</taxon>
        <taxon>Apiospora</taxon>
    </lineage>
</organism>
<protein>
    <recommendedName>
        <fullName evidence="4">Apple domain-containing protein</fullName>
    </recommendedName>
</protein>
<comment type="caution">
    <text evidence="2">The sequence shown here is derived from an EMBL/GenBank/DDBJ whole genome shotgun (WGS) entry which is preliminary data.</text>
</comment>
<proteinExistence type="predicted"/>